<dbReference type="SUPFAM" id="SSF53300">
    <property type="entry name" value="vWA-like"/>
    <property type="match status" value="1"/>
</dbReference>
<dbReference type="Pfam" id="PF13768">
    <property type="entry name" value="VWA_3"/>
    <property type="match status" value="1"/>
</dbReference>
<evidence type="ECO:0000259" key="1">
    <source>
        <dbReference type="PROSITE" id="PS50234"/>
    </source>
</evidence>
<dbReference type="Proteomes" id="UP000694565">
    <property type="component" value="Unplaced"/>
</dbReference>
<dbReference type="Pfam" id="PF08487">
    <property type="entry name" value="VIT"/>
    <property type="match status" value="1"/>
</dbReference>
<dbReference type="SMART" id="SM00609">
    <property type="entry name" value="VIT"/>
    <property type="match status" value="1"/>
</dbReference>
<dbReference type="GeneTree" id="ENSGT00940000162662"/>
<evidence type="ECO:0000259" key="2">
    <source>
        <dbReference type="PROSITE" id="PS51468"/>
    </source>
</evidence>
<sequence length="756" mass="82426">MVNCCGLLTSQKEPVPLKSVEVELEVRDHVATVVSTLSYENKEDKPLEAVFVFPLPGDAAVCHFSAQIGQMQIVAEVKEKQEAREEYDDALSSGQQAFLLEESEQSPDIFSLSVGSLPPGESASIRLEYVTELAVQADDGLRFCLPAVLNPRYQPQATKAKMVTSVQVTSVPASLVPYSLSFSARVSSPRPVSKVESNCPLDPLQYLNTEQTQTTLAAGHKFDRDVELLIYYKDAHQPTAVVEAGRASSEPGTLMGDPVMMLSLYPEFPQAVMSSVASCGEFVFLLDRSGSMQGARMKSAMDTLLLLLKSLPMGCYFNIHSFGSSYEHIFPESVEYNQKTMEEALKNVAEMKANLGGTEILKPLKHIYSQPCIPSQPRQLFVFTDGEVGNTKDVINLVKQNSGSHRCFSFGIGEGASSALINGLAKEGGGHAQFITGTDRMQPKVMQSLRFALQPAVQDISVKWDLPKGVSVIDLSPPITALFQGQRSLVYAQLTGQGSEASEGCVTVRYSLAGHPSQNQLHFSLKPAEDTGLTVHRLAARTLIRSLEMEKREWRGQEDGGDKKKKVVELSVQSGVSSAFTAFIAVNKGNSEVIQGPLVRRNVPTPMVMACGMRRQCVPMSYDASPVMNKIICIPSLWFSSSERSLPKQPPRDPLLQLVSLQKASGCWVLDPDLAAALGKTSEEVEKPKPASEVWATILALIWLHGFKMDAQEEWELLAMKAVSWLQAQKASCVTECVDAGNALLGCTVQKDVLGL</sequence>
<reference evidence="3" key="1">
    <citation type="submission" date="2025-08" db="UniProtKB">
        <authorList>
            <consortium name="Ensembl"/>
        </authorList>
    </citation>
    <scope>IDENTIFICATION</scope>
</reference>
<evidence type="ECO:0008006" key="5">
    <source>
        <dbReference type="Google" id="ProtNLM"/>
    </source>
</evidence>
<proteinExistence type="predicted"/>
<dbReference type="Gene3D" id="3.40.50.410">
    <property type="entry name" value="von Willebrand factor, type A domain"/>
    <property type="match status" value="1"/>
</dbReference>
<dbReference type="InterPro" id="IPR036465">
    <property type="entry name" value="vWFA_dom_sf"/>
</dbReference>
<dbReference type="PANTHER" id="PTHR45737:SF6">
    <property type="entry name" value="VON WILLEBRAND FACTOR A DOMAIN-CONTAINING PROTEIN 5A"/>
    <property type="match status" value="1"/>
</dbReference>
<name>A0A8C2ZQF9_CYCLU</name>
<dbReference type="PANTHER" id="PTHR45737">
    <property type="entry name" value="VON WILLEBRAND FACTOR A DOMAIN-CONTAINING PROTEIN 5A"/>
    <property type="match status" value="1"/>
</dbReference>
<accession>A0A8C2ZQF9</accession>
<feature type="domain" description="VIT" evidence="2">
    <location>
        <begin position="1"/>
        <end position="131"/>
    </location>
</feature>
<dbReference type="InterPro" id="IPR013694">
    <property type="entry name" value="VIT"/>
</dbReference>
<feature type="domain" description="VWFA" evidence="1">
    <location>
        <begin position="281"/>
        <end position="449"/>
    </location>
</feature>
<dbReference type="InterPro" id="IPR002035">
    <property type="entry name" value="VWF_A"/>
</dbReference>
<dbReference type="AlphaFoldDB" id="A0A8C2ZQF9"/>
<evidence type="ECO:0000313" key="4">
    <source>
        <dbReference type="Proteomes" id="UP000694565"/>
    </source>
</evidence>
<dbReference type="Ensembl" id="ENSCLMT00005032681.1">
    <property type="protein sequence ID" value="ENSCLMP00005031321.1"/>
    <property type="gene ID" value="ENSCLMG00005015153.1"/>
</dbReference>
<dbReference type="SMART" id="SM00327">
    <property type="entry name" value="VWA"/>
    <property type="match status" value="1"/>
</dbReference>
<dbReference type="PROSITE" id="PS51468">
    <property type="entry name" value="VIT"/>
    <property type="match status" value="1"/>
</dbReference>
<keyword evidence="4" id="KW-1185">Reference proteome</keyword>
<protein>
    <recommendedName>
        <fullName evidence="5">von Willebrand factor A domain containing 5A</fullName>
    </recommendedName>
</protein>
<dbReference type="PROSITE" id="PS50234">
    <property type="entry name" value="VWFA"/>
    <property type="match status" value="1"/>
</dbReference>
<evidence type="ECO:0000313" key="3">
    <source>
        <dbReference type="Ensembl" id="ENSCLMP00005031321.1"/>
    </source>
</evidence>
<organism evidence="3 4">
    <name type="scientific">Cyclopterus lumpus</name>
    <name type="common">Lumpsucker</name>
    <dbReference type="NCBI Taxonomy" id="8103"/>
    <lineage>
        <taxon>Eukaryota</taxon>
        <taxon>Metazoa</taxon>
        <taxon>Chordata</taxon>
        <taxon>Craniata</taxon>
        <taxon>Vertebrata</taxon>
        <taxon>Euteleostomi</taxon>
        <taxon>Actinopterygii</taxon>
        <taxon>Neopterygii</taxon>
        <taxon>Teleostei</taxon>
        <taxon>Neoteleostei</taxon>
        <taxon>Acanthomorphata</taxon>
        <taxon>Eupercaria</taxon>
        <taxon>Perciformes</taxon>
        <taxon>Cottioidei</taxon>
        <taxon>Cottales</taxon>
        <taxon>Cyclopteridae</taxon>
        <taxon>Cyclopterus</taxon>
    </lineage>
</organism>
<reference evidence="3" key="2">
    <citation type="submission" date="2025-09" db="UniProtKB">
        <authorList>
            <consortium name="Ensembl"/>
        </authorList>
    </citation>
    <scope>IDENTIFICATION</scope>
</reference>